<dbReference type="EMBL" id="GBRD01007688">
    <property type="protein sequence ID" value="JAG58133.1"/>
    <property type="molecule type" value="Transcribed_RNA"/>
</dbReference>
<organism evidence="1">
    <name type="scientific">Lygus hesperus</name>
    <name type="common">Western plant bug</name>
    <dbReference type="NCBI Taxonomy" id="30085"/>
    <lineage>
        <taxon>Eukaryota</taxon>
        <taxon>Metazoa</taxon>
        <taxon>Ecdysozoa</taxon>
        <taxon>Arthropoda</taxon>
        <taxon>Hexapoda</taxon>
        <taxon>Insecta</taxon>
        <taxon>Pterygota</taxon>
        <taxon>Neoptera</taxon>
        <taxon>Paraneoptera</taxon>
        <taxon>Hemiptera</taxon>
        <taxon>Heteroptera</taxon>
        <taxon>Panheteroptera</taxon>
        <taxon>Cimicomorpha</taxon>
        <taxon>Miridae</taxon>
        <taxon>Mirini</taxon>
        <taxon>Lygus</taxon>
    </lineage>
</organism>
<name>A0A0A9YXZ7_LYGHE</name>
<reference evidence="1" key="2">
    <citation type="submission" date="2014-07" db="EMBL/GenBank/DDBJ databases">
        <authorList>
            <person name="Hull J."/>
        </authorList>
    </citation>
    <scope>NUCLEOTIDE SEQUENCE</scope>
</reference>
<feature type="non-terminal residue" evidence="1">
    <location>
        <position position="167"/>
    </location>
</feature>
<dbReference type="AlphaFoldDB" id="A0A0A9YXZ7"/>
<proteinExistence type="predicted"/>
<protein>
    <submittedName>
        <fullName evidence="1">Mastin</fullName>
    </submittedName>
</protein>
<reference evidence="1" key="1">
    <citation type="journal article" date="2014" name="PLoS ONE">
        <title>Transcriptome-Based Identification of ABC Transporters in the Western Tarnished Plant Bug Lygus hesperus.</title>
        <authorList>
            <person name="Hull J.J."/>
            <person name="Chaney K."/>
            <person name="Geib S.M."/>
            <person name="Fabrick J.A."/>
            <person name="Brent C.S."/>
            <person name="Walsh D."/>
            <person name="Lavine L.C."/>
        </authorList>
    </citation>
    <scope>NUCLEOTIDE SEQUENCE</scope>
</reference>
<reference evidence="2" key="3">
    <citation type="submission" date="2014-09" db="EMBL/GenBank/DDBJ databases">
        <authorList>
            <person name="Magalhaes I.L.F."/>
            <person name="Oliveira U."/>
            <person name="Santos F.R."/>
            <person name="Vidigal T.H.D.A."/>
            <person name="Brescovit A.D."/>
            <person name="Santos A.J."/>
        </authorList>
    </citation>
    <scope>NUCLEOTIDE SEQUENCE</scope>
</reference>
<sequence>MVVLSTAKIIYQPNIRLHQSLLIGFLIVNLSNVGHISIDGARVKRVIEGSPLLDLGYTDYQSTRYFVWIGNGHNCDTPVPDAVSELIGKPKDYEFPFIKSWVYFGVGRICAPQPQHLTCSGSLLTPFVVQTACHCLAQFTVLEETESATIQYPTKVNVQEVGYTVHP</sequence>
<gene>
    <name evidence="1" type="primary">TRYM</name>
    <name evidence="1" type="ORF">CM83_99685</name>
</gene>
<evidence type="ECO:0000313" key="2">
    <source>
        <dbReference type="EMBL" id="JAG58133.1"/>
    </source>
</evidence>
<accession>A0A0A9YXZ7</accession>
<evidence type="ECO:0000313" key="1">
    <source>
        <dbReference type="EMBL" id="JAG36491.1"/>
    </source>
</evidence>
<dbReference type="EMBL" id="GBHO01007113">
    <property type="protein sequence ID" value="JAG36491.1"/>
    <property type="molecule type" value="Transcribed_RNA"/>
</dbReference>